<reference evidence="1 2" key="1">
    <citation type="journal article" date="2015" name="J. Biotechnol.">
        <title>Complete genome sequence of a malodorant-producing acetogen, Clostridium scatologenes ATCC 25775(T).</title>
        <authorList>
            <person name="Zhu Z."/>
            <person name="Guo T."/>
            <person name="Zheng H."/>
            <person name="Song T."/>
            <person name="Ouyang P."/>
            <person name="Xie J."/>
        </authorList>
    </citation>
    <scope>NUCLEOTIDE SEQUENCE [LARGE SCALE GENOMIC DNA]</scope>
    <source>
        <strain evidence="1 2">ATCC 25775</strain>
    </source>
</reference>
<evidence type="ECO:0000313" key="2">
    <source>
        <dbReference type="Proteomes" id="UP000033115"/>
    </source>
</evidence>
<protein>
    <submittedName>
        <fullName evidence="1">Uncharacterized protein</fullName>
    </submittedName>
</protein>
<keyword evidence="2" id="KW-1185">Reference proteome</keyword>
<proteinExistence type="predicted"/>
<organism evidence="1 2">
    <name type="scientific">Clostridium scatologenes</name>
    <dbReference type="NCBI Taxonomy" id="1548"/>
    <lineage>
        <taxon>Bacteria</taxon>
        <taxon>Bacillati</taxon>
        <taxon>Bacillota</taxon>
        <taxon>Clostridia</taxon>
        <taxon>Eubacteriales</taxon>
        <taxon>Clostridiaceae</taxon>
        <taxon>Clostridium</taxon>
    </lineage>
</organism>
<accession>A0A0E3K275</accession>
<dbReference type="RefSeq" id="WP_278280450.1">
    <property type="nucleotide sequence ID" value="NZ_CP009933.1"/>
</dbReference>
<gene>
    <name evidence="1" type="ORF">CSCA_3412</name>
</gene>
<evidence type="ECO:0000313" key="1">
    <source>
        <dbReference type="EMBL" id="AKA70537.1"/>
    </source>
</evidence>
<name>A0A0E3K275_CLOSL</name>
<sequence>MATVEFYQRENGNIPVMEFLSSLSSKMRAKGYKEDFEKRCENE</sequence>
<dbReference type="HOGENOM" id="CLU_3231921_0_0_9"/>
<dbReference type="AlphaFoldDB" id="A0A0E3K275"/>
<dbReference type="KEGG" id="csq:CSCA_3412"/>
<dbReference type="EMBL" id="CP009933">
    <property type="protein sequence ID" value="AKA70537.1"/>
    <property type="molecule type" value="Genomic_DNA"/>
</dbReference>
<dbReference type="Proteomes" id="UP000033115">
    <property type="component" value="Chromosome"/>
</dbReference>
<dbReference type="STRING" id="1548.CSCA_3412"/>